<dbReference type="OrthoDB" id="10352948at2759"/>
<proteinExistence type="predicted"/>
<reference evidence="4" key="1">
    <citation type="submission" date="2025-08" db="UniProtKB">
        <authorList>
            <consortium name="RefSeq"/>
        </authorList>
    </citation>
    <scope>IDENTIFICATION</scope>
    <source>
        <tissue evidence="4">Gonad</tissue>
    </source>
</reference>
<dbReference type="KEGG" id="bbel:109476883"/>
<dbReference type="Proteomes" id="UP000515135">
    <property type="component" value="Unplaced"/>
</dbReference>
<keyword evidence="2" id="KW-0732">Signal</keyword>
<feature type="signal peptide" evidence="2">
    <location>
        <begin position="1"/>
        <end position="17"/>
    </location>
</feature>
<protein>
    <submittedName>
        <fullName evidence="4">Uncharacterized protein LOC109476883</fullName>
    </submittedName>
</protein>
<feature type="compositionally biased region" description="Polar residues" evidence="1">
    <location>
        <begin position="231"/>
        <end position="249"/>
    </location>
</feature>
<accession>A0A6P4Z9X4</accession>
<feature type="compositionally biased region" description="Basic and acidic residues" evidence="1">
    <location>
        <begin position="145"/>
        <end position="163"/>
    </location>
</feature>
<feature type="compositionally biased region" description="Polar residues" evidence="1">
    <location>
        <begin position="56"/>
        <end position="71"/>
    </location>
</feature>
<feature type="chain" id="PRO_5027566279" evidence="2">
    <location>
        <begin position="18"/>
        <end position="298"/>
    </location>
</feature>
<dbReference type="RefSeq" id="XP_019633458.1">
    <property type="nucleotide sequence ID" value="XM_019777899.1"/>
</dbReference>
<evidence type="ECO:0000313" key="3">
    <source>
        <dbReference type="Proteomes" id="UP000515135"/>
    </source>
</evidence>
<evidence type="ECO:0000313" key="4">
    <source>
        <dbReference type="RefSeq" id="XP_019633458.1"/>
    </source>
</evidence>
<organism evidence="3 4">
    <name type="scientific">Branchiostoma belcheri</name>
    <name type="common">Amphioxus</name>
    <dbReference type="NCBI Taxonomy" id="7741"/>
    <lineage>
        <taxon>Eukaryota</taxon>
        <taxon>Metazoa</taxon>
        <taxon>Chordata</taxon>
        <taxon>Cephalochordata</taxon>
        <taxon>Leptocardii</taxon>
        <taxon>Amphioxiformes</taxon>
        <taxon>Branchiostomatidae</taxon>
        <taxon>Branchiostoma</taxon>
    </lineage>
</organism>
<gene>
    <name evidence="4" type="primary">LOC109476883</name>
</gene>
<sequence>MFSFLLINTVFLLQIVARLFGVLKRAVNVRFVRNEKCGSAVPPPPVVREPSAPAQESGTSVRKKTSCSNEACATVKKKSRRSDLNGPTDPANTPPKTKPAEPDKPSASVRAPGTAKGKPNATFGGMKAGFLLQSPKKKPQTKTETAAKADTPKAVKAPPDQKLKNTSTASAGQKHPTAEAGHPKVNPSQPRQKKEDPPQTSSAGEKSGQKKEDPQTPSAGGKSGQKKHQSPRPTTESGQTHRQSSSSETPPIIPVLAHVRPILLPVPGTNQVSLVWDGSRKARNFLAMIIAARRAAGL</sequence>
<evidence type="ECO:0000256" key="1">
    <source>
        <dbReference type="SAM" id="MobiDB-lite"/>
    </source>
</evidence>
<evidence type="ECO:0000256" key="2">
    <source>
        <dbReference type="SAM" id="SignalP"/>
    </source>
</evidence>
<feature type="region of interest" description="Disordered" evidence="1">
    <location>
        <begin position="38"/>
        <end position="251"/>
    </location>
</feature>
<dbReference type="GeneID" id="109476883"/>
<dbReference type="AlphaFoldDB" id="A0A6P4Z9X4"/>
<keyword evidence="3" id="KW-1185">Reference proteome</keyword>
<name>A0A6P4Z9X4_BRABE</name>